<gene>
    <name evidence="2" type="ORF">PGLA2088_LOCUS371</name>
</gene>
<name>A0A813GLL4_POLGL</name>
<reference evidence="2" key="1">
    <citation type="submission" date="2021-02" db="EMBL/GenBank/DDBJ databases">
        <authorList>
            <person name="Dougan E. K."/>
            <person name="Rhodes N."/>
            <person name="Thang M."/>
            <person name="Chan C."/>
        </authorList>
    </citation>
    <scope>NUCLEOTIDE SEQUENCE</scope>
</reference>
<evidence type="ECO:0000256" key="1">
    <source>
        <dbReference type="SAM" id="MobiDB-lite"/>
    </source>
</evidence>
<evidence type="ECO:0000313" key="3">
    <source>
        <dbReference type="Proteomes" id="UP000626109"/>
    </source>
</evidence>
<organism evidence="2 3">
    <name type="scientific">Polarella glacialis</name>
    <name type="common">Dinoflagellate</name>
    <dbReference type="NCBI Taxonomy" id="89957"/>
    <lineage>
        <taxon>Eukaryota</taxon>
        <taxon>Sar</taxon>
        <taxon>Alveolata</taxon>
        <taxon>Dinophyceae</taxon>
        <taxon>Suessiales</taxon>
        <taxon>Suessiaceae</taxon>
        <taxon>Polarella</taxon>
    </lineage>
</organism>
<proteinExistence type="predicted"/>
<evidence type="ECO:0000313" key="2">
    <source>
        <dbReference type="EMBL" id="CAE8624999.1"/>
    </source>
</evidence>
<accession>A0A813GLL4</accession>
<protein>
    <submittedName>
        <fullName evidence="2">Uncharacterized protein</fullName>
    </submittedName>
</protein>
<dbReference type="Proteomes" id="UP000626109">
    <property type="component" value="Unassembled WGS sequence"/>
</dbReference>
<dbReference type="EMBL" id="CAJNNW010000217">
    <property type="protein sequence ID" value="CAE8624999.1"/>
    <property type="molecule type" value="Genomic_DNA"/>
</dbReference>
<feature type="compositionally biased region" description="Basic and acidic residues" evidence="1">
    <location>
        <begin position="16"/>
        <end position="25"/>
    </location>
</feature>
<sequence length="112" mass="11945">MSLAATPGGCAPAAKPSRDDVEDRRKRGVRPNMPAYHDTPLLSVGKQVRVQLSPGRWRRALVECVDEGDGTVDVAFVAGGPGSADEDKNDEEATVSVAAVRLRFVVILASMR</sequence>
<comment type="caution">
    <text evidence="2">The sequence shown here is derived from an EMBL/GenBank/DDBJ whole genome shotgun (WGS) entry which is preliminary data.</text>
</comment>
<feature type="region of interest" description="Disordered" evidence="1">
    <location>
        <begin position="1"/>
        <end position="38"/>
    </location>
</feature>
<dbReference type="AlphaFoldDB" id="A0A813GLL4"/>